<dbReference type="GO" id="GO:0016020">
    <property type="term" value="C:membrane"/>
    <property type="evidence" value="ECO:0007669"/>
    <property type="project" value="UniProtKB-SubCell"/>
</dbReference>
<sequence length="251" mass="27164">MADWFAWMATPDGWASLATLTLLEIVLGIDNVIFISIAASKLPKEQQAMARRLGLSLALILRVILLSMLVWLAGLTKPLFAVFDHPFSMRDLILIAGGGYLLYKATIEIGEMVRAKGVEDHAGPKTKSSSLLVVVAQIAVIDVIFAIDSIVTAIGMSNNLSIMVAAVVIAIAVMMFASEAVSAFIDKYETTKMLALAFLMIVGMVLVADGFGQHIERTYLYAAIAFSVLVESLNILVKRRTEREGEDGEGI</sequence>
<keyword evidence="5 6" id="KW-0472">Membrane</keyword>
<evidence type="ECO:0000256" key="3">
    <source>
        <dbReference type="ARBA" id="ARBA00022692"/>
    </source>
</evidence>
<protein>
    <recommendedName>
        <fullName evidence="9">Integral membrane protein TerC</fullName>
    </recommendedName>
</protein>
<evidence type="ECO:0000313" key="7">
    <source>
        <dbReference type="EMBL" id="GBF56528.1"/>
    </source>
</evidence>
<dbReference type="AlphaFoldDB" id="A0A2P2E648"/>
<comment type="subcellular location">
    <subcellularLocation>
        <location evidence="1">Membrane</location>
        <topology evidence="1">Multi-pass membrane protein</topology>
    </subcellularLocation>
</comment>
<evidence type="ECO:0000256" key="1">
    <source>
        <dbReference type="ARBA" id="ARBA00004141"/>
    </source>
</evidence>
<dbReference type="RefSeq" id="WP_238164791.1">
    <property type="nucleotide sequence ID" value="NZ_BFBR01000001.1"/>
</dbReference>
<evidence type="ECO:0000256" key="2">
    <source>
        <dbReference type="ARBA" id="ARBA00007511"/>
    </source>
</evidence>
<evidence type="ECO:0000256" key="6">
    <source>
        <dbReference type="SAM" id="Phobius"/>
    </source>
</evidence>
<keyword evidence="3 6" id="KW-0812">Transmembrane</keyword>
<feature type="transmembrane region" description="Helical" evidence="6">
    <location>
        <begin position="193"/>
        <end position="212"/>
    </location>
</feature>
<comment type="similarity">
    <text evidence="2">Belongs to the TerC family.</text>
</comment>
<gene>
    <name evidence="7" type="ORF">PbB2_00184</name>
</gene>
<name>A0A2P2E648_9PROT</name>
<evidence type="ECO:0008006" key="9">
    <source>
        <dbReference type="Google" id="ProtNLM"/>
    </source>
</evidence>
<evidence type="ECO:0000256" key="4">
    <source>
        <dbReference type="ARBA" id="ARBA00022989"/>
    </source>
</evidence>
<proteinExistence type="inferred from homology"/>
<dbReference type="EMBL" id="BFBR01000001">
    <property type="protein sequence ID" value="GBF56528.1"/>
    <property type="molecule type" value="Genomic_DNA"/>
</dbReference>
<organism evidence="7 8">
    <name type="scientific">Candidatus Phycosocius bacilliformis</name>
    <dbReference type="NCBI Taxonomy" id="1445552"/>
    <lineage>
        <taxon>Bacteria</taxon>
        <taxon>Pseudomonadati</taxon>
        <taxon>Pseudomonadota</taxon>
        <taxon>Alphaproteobacteria</taxon>
        <taxon>Caulobacterales</taxon>
        <taxon>Caulobacterales incertae sedis</taxon>
        <taxon>Candidatus Phycosocius</taxon>
    </lineage>
</organism>
<evidence type="ECO:0000313" key="8">
    <source>
        <dbReference type="Proteomes" id="UP000245086"/>
    </source>
</evidence>
<comment type="caution">
    <text evidence="7">The sequence shown here is derived from an EMBL/GenBank/DDBJ whole genome shotgun (WGS) entry which is preliminary data.</text>
</comment>
<feature type="transmembrane region" description="Helical" evidence="6">
    <location>
        <begin position="131"/>
        <end position="154"/>
    </location>
</feature>
<feature type="transmembrane region" description="Helical" evidence="6">
    <location>
        <begin position="160"/>
        <end position="181"/>
    </location>
</feature>
<feature type="transmembrane region" description="Helical" evidence="6">
    <location>
        <begin position="52"/>
        <end position="72"/>
    </location>
</feature>
<feature type="transmembrane region" description="Helical" evidence="6">
    <location>
        <begin position="92"/>
        <end position="110"/>
    </location>
</feature>
<keyword evidence="8" id="KW-1185">Reference proteome</keyword>
<reference evidence="7 8" key="1">
    <citation type="journal article" date="2018" name="Genome Announc.">
        <title>Draft Genome Sequence of "Candidatus Phycosocius bacilliformis," an Alphaproteobacterial Ectosymbiont of the Hydrocarbon-Producing Green Alga Botryococcus braunii.</title>
        <authorList>
            <person name="Tanabe Y."/>
            <person name="Yamaguchi H."/>
            <person name="Watanabe M.M."/>
        </authorList>
    </citation>
    <scope>NUCLEOTIDE SEQUENCE [LARGE SCALE GENOMIC DNA]</scope>
    <source>
        <strain evidence="7 8">BOTRYCO-2</strain>
    </source>
</reference>
<feature type="transmembrane region" description="Helical" evidence="6">
    <location>
        <begin position="14"/>
        <end position="40"/>
    </location>
</feature>
<evidence type="ECO:0000256" key="5">
    <source>
        <dbReference type="ARBA" id="ARBA00023136"/>
    </source>
</evidence>
<dbReference type="Pfam" id="PF03741">
    <property type="entry name" value="TerC"/>
    <property type="match status" value="1"/>
</dbReference>
<dbReference type="PANTHER" id="PTHR30238:SF4">
    <property type="entry name" value="SLL1022 PROTEIN"/>
    <property type="match status" value="1"/>
</dbReference>
<feature type="transmembrane region" description="Helical" evidence="6">
    <location>
        <begin position="218"/>
        <end position="237"/>
    </location>
</feature>
<keyword evidence="4 6" id="KW-1133">Transmembrane helix</keyword>
<dbReference type="InterPro" id="IPR005496">
    <property type="entry name" value="Integral_membrane_TerC"/>
</dbReference>
<dbReference type="PANTHER" id="PTHR30238">
    <property type="entry name" value="MEMBRANE BOUND PREDICTED REDOX MODULATOR"/>
    <property type="match status" value="1"/>
</dbReference>
<dbReference type="Proteomes" id="UP000245086">
    <property type="component" value="Unassembled WGS sequence"/>
</dbReference>
<accession>A0A2P2E648</accession>